<dbReference type="InterPro" id="IPR019752">
    <property type="entry name" value="Pyrv/ketoisovalerate_OxRed_cat"/>
</dbReference>
<evidence type="ECO:0000259" key="2">
    <source>
        <dbReference type="Pfam" id="PF01558"/>
    </source>
</evidence>
<dbReference type="InterPro" id="IPR029061">
    <property type="entry name" value="THDP-binding"/>
</dbReference>
<dbReference type="Proteomes" id="UP000230859">
    <property type="component" value="Unassembled WGS sequence"/>
</dbReference>
<dbReference type="Pfam" id="PF01558">
    <property type="entry name" value="POR"/>
    <property type="match status" value="1"/>
</dbReference>
<evidence type="ECO:0000313" key="5">
    <source>
        <dbReference type="Proteomes" id="UP000230859"/>
    </source>
</evidence>
<dbReference type="GO" id="GO:0006979">
    <property type="term" value="P:response to oxidative stress"/>
    <property type="evidence" value="ECO:0007669"/>
    <property type="project" value="TreeGrafter"/>
</dbReference>
<evidence type="ECO:0000313" key="4">
    <source>
        <dbReference type="EMBL" id="PIQ86024.1"/>
    </source>
</evidence>
<name>A0A2H0LQR9_9BACT</name>
<feature type="domain" description="Pyruvate/ketoisovalerate oxidoreductase catalytic" evidence="2">
    <location>
        <begin position="27"/>
        <end position="216"/>
    </location>
</feature>
<dbReference type="Gene3D" id="3.40.50.970">
    <property type="match status" value="1"/>
</dbReference>
<dbReference type="Pfam" id="PF01855">
    <property type="entry name" value="POR_N"/>
    <property type="match status" value="1"/>
</dbReference>
<dbReference type="PANTHER" id="PTHR32154">
    <property type="entry name" value="PYRUVATE-FLAVODOXIN OXIDOREDUCTASE-RELATED"/>
    <property type="match status" value="1"/>
</dbReference>
<dbReference type="InterPro" id="IPR009014">
    <property type="entry name" value="Transketo_C/PFOR_II"/>
</dbReference>
<comment type="caution">
    <text evidence="4">The sequence shown here is derived from an EMBL/GenBank/DDBJ whole genome shotgun (WGS) entry which is preliminary data.</text>
</comment>
<proteinExistence type="predicted"/>
<keyword evidence="1" id="KW-0560">Oxidoreductase</keyword>
<dbReference type="CDD" id="cd07034">
    <property type="entry name" value="TPP_PYR_PFOR_IOR-alpha_like"/>
    <property type="match status" value="1"/>
</dbReference>
<dbReference type="NCBIfam" id="TIGR03710">
    <property type="entry name" value="OAFO_sf"/>
    <property type="match status" value="1"/>
</dbReference>
<dbReference type="Gene3D" id="3.40.920.10">
    <property type="entry name" value="Pyruvate-ferredoxin oxidoreductase, PFOR, domain III"/>
    <property type="match status" value="1"/>
</dbReference>
<dbReference type="InterPro" id="IPR050722">
    <property type="entry name" value="Pyruvate:ferred/Flavod_OxRd"/>
</dbReference>
<dbReference type="AlphaFoldDB" id="A0A2H0LQR9"/>
<dbReference type="EMBL" id="PCVY01000053">
    <property type="protein sequence ID" value="PIQ86024.1"/>
    <property type="molecule type" value="Genomic_DNA"/>
</dbReference>
<dbReference type="InterPro" id="IPR002880">
    <property type="entry name" value="Pyrv_Fd/Flavodoxin_OxRdtase_N"/>
</dbReference>
<reference evidence="4 5" key="1">
    <citation type="submission" date="2017-09" db="EMBL/GenBank/DDBJ databases">
        <title>Depth-based differentiation of microbial function through sediment-hosted aquifers and enrichment of novel symbionts in the deep terrestrial subsurface.</title>
        <authorList>
            <person name="Probst A.J."/>
            <person name="Ladd B."/>
            <person name="Jarett J.K."/>
            <person name="Geller-Mcgrath D.E."/>
            <person name="Sieber C.M."/>
            <person name="Emerson J.B."/>
            <person name="Anantharaman K."/>
            <person name="Thomas B.C."/>
            <person name="Malmstrom R."/>
            <person name="Stieglmeier M."/>
            <person name="Klingl A."/>
            <person name="Woyke T."/>
            <person name="Ryan C.M."/>
            <person name="Banfield J.F."/>
        </authorList>
    </citation>
    <scope>NUCLEOTIDE SEQUENCE [LARGE SCALE GENOMIC DNA]</scope>
    <source>
        <strain evidence="4">CG11_big_fil_rev_8_21_14_0_20_45_26</strain>
    </source>
</reference>
<protein>
    <submittedName>
        <fullName evidence="4">2-oxoglutarate ferredoxin oxidoreductase subunit alpha</fullName>
    </submittedName>
</protein>
<dbReference type="SUPFAM" id="SSF52922">
    <property type="entry name" value="TK C-terminal domain-like"/>
    <property type="match status" value="1"/>
</dbReference>
<sequence>MTEEKTKTSKPQSKMSSIIVRFAGDSGDGMQLAGDQFTDTTAVMGNDFATLPDYPAEIRAPAGTLPGVSSFQIQFSDQIVSTPGDLADVLIAMNPAALKVNLVNTKKNGMIIVNESVFTEQSLKKANWQTNPLTDATLKDYQLLKVPLSDLTKNALKDHPLKLQEVERCKNFFSLGMMFWLYDRSLEHTINWIQSKFKRRPEIVNANVAALKAGYNYADITETMPSQYKIEKAKLEPGTYRKISGNTATAMGFVAAAHIAGKTLFYGSYPITPASSILHELAALKNFGVKTLQAEDEIAAIGTAIGASFGGHIGVTGTSGPGLCLKSEALNLAIMAELPLVVIDVQRAGPSTGMPTKTEQADLLQAMFGRNGESPIAIVAPRSPADCFRMAFEAVRIAVKFMTPVILMSEGFLAEGSEPWKLPEIEKLPKIEINHPSAGKTPFMPYARDPKTLARPWAVPGTPGLEHRIGGLAKADLTGGVSYDPANNQKMINLRAEKIRRIADDIPEAVVNGPESGKLLVLGWGGRYGSIYQAAQEIRRGGQEISFVHLNYVNPFPRNLGKIIKHFEKILVPELNMGHLLFLLRAEFPGVNAIGFNKVQGQPFQVSELVAKIKELL</sequence>
<dbReference type="InterPro" id="IPR002869">
    <property type="entry name" value="Pyrv_flavodox_OxRed_cen"/>
</dbReference>
<dbReference type="Gene3D" id="3.40.50.920">
    <property type="match status" value="1"/>
</dbReference>
<dbReference type="GO" id="GO:0016903">
    <property type="term" value="F:oxidoreductase activity, acting on the aldehyde or oxo group of donors"/>
    <property type="evidence" value="ECO:0007669"/>
    <property type="project" value="InterPro"/>
</dbReference>
<dbReference type="SUPFAM" id="SSF52518">
    <property type="entry name" value="Thiamin diphosphate-binding fold (THDP-binding)"/>
    <property type="match status" value="1"/>
</dbReference>
<dbReference type="SUPFAM" id="SSF53323">
    <property type="entry name" value="Pyruvate-ferredoxin oxidoreductase, PFOR, domain III"/>
    <property type="match status" value="1"/>
</dbReference>
<feature type="domain" description="Pyruvate flavodoxin/ferredoxin oxidoreductase pyrimidine binding" evidence="3">
    <location>
        <begin position="257"/>
        <end position="475"/>
    </location>
</feature>
<dbReference type="PANTHER" id="PTHR32154:SF20">
    <property type="entry name" value="2-OXOGLUTARATE OXIDOREDUCTASE SUBUNIT KORA"/>
    <property type="match status" value="1"/>
</dbReference>
<gene>
    <name evidence="4" type="ORF">COV74_06220</name>
</gene>
<dbReference type="FunFam" id="3.40.50.970:FF:000022">
    <property type="entry name" value="2-oxoglutarate ferredoxin oxidoreductase alpha subunit"/>
    <property type="match status" value="1"/>
</dbReference>
<organism evidence="4 5">
    <name type="scientific">Candidatus Abzuiibacterium crystallinum</name>
    <dbReference type="NCBI Taxonomy" id="1974748"/>
    <lineage>
        <taxon>Bacteria</taxon>
        <taxon>Pseudomonadati</taxon>
        <taxon>Candidatus Omnitrophota</taxon>
        <taxon>Candidatus Abzuiibacterium</taxon>
    </lineage>
</organism>
<evidence type="ECO:0000259" key="3">
    <source>
        <dbReference type="Pfam" id="PF01855"/>
    </source>
</evidence>
<dbReference type="InterPro" id="IPR022367">
    <property type="entry name" value="2-oxoacid/accept_OxRdtase_asu"/>
</dbReference>
<accession>A0A2H0LQR9</accession>
<evidence type="ECO:0000256" key="1">
    <source>
        <dbReference type="ARBA" id="ARBA00023002"/>
    </source>
</evidence>